<dbReference type="OrthoDB" id="3622581at2759"/>
<evidence type="ECO:0000313" key="1">
    <source>
        <dbReference type="EMBL" id="EMC99838.1"/>
    </source>
</evidence>
<gene>
    <name evidence="1" type="ORF">BAUCODRAFT_352652</name>
</gene>
<dbReference type="RefSeq" id="XP_007673355.1">
    <property type="nucleotide sequence ID" value="XM_007675165.1"/>
</dbReference>
<dbReference type="HOGENOM" id="CLU_1481718_0_0_1"/>
<evidence type="ECO:0008006" key="3">
    <source>
        <dbReference type="Google" id="ProtNLM"/>
    </source>
</evidence>
<evidence type="ECO:0000313" key="2">
    <source>
        <dbReference type="Proteomes" id="UP000011761"/>
    </source>
</evidence>
<keyword evidence="2" id="KW-1185">Reference proteome</keyword>
<dbReference type="KEGG" id="bcom:BAUCODRAFT_352652"/>
<accession>M2N6V7</accession>
<dbReference type="GeneID" id="19112649"/>
<protein>
    <recommendedName>
        <fullName evidence="3">SprT-like domain-containing protein</fullName>
    </recommendedName>
</protein>
<proteinExistence type="predicted"/>
<sequence>MGGLTKHASTIFFDGLLSDRDIEWPEEIDHLGHTAQWRKGRKMIRIRVARPLDAGQDSIVQSVVCTMLHEMAHAVFELLVCPGSSPSDRAQRKACQPVREAQLGKMGHGEAWMKLATVLAPFVSSELDWIVKPGSVRARRGDENSLRPKRIQILRCCSFAFRASEVKCERRSRTSRRHGGTL</sequence>
<reference evidence="1 2" key="1">
    <citation type="journal article" date="2012" name="PLoS Pathog.">
        <title>Diverse lifestyles and strategies of plant pathogenesis encoded in the genomes of eighteen Dothideomycetes fungi.</title>
        <authorList>
            <person name="Ohm R.A."/>
            <person name="Feau N."/>
            <person name="Henrissat B."/>
            <person name="Schoch C.L."/>
            <person name="Horwitz B.A."/>
            <person name="Barry K.W."/>
            <person name="Condon B.J."/>
            <person name="Copeland A.C."/>
            <person name="Dhillon B."/>
            <person name="Glaser F."/>
            <person name="Hesse C.N."/>
            <person name="Kosti I."/>
            <person name="LaButti K."/>
            <person name="Lindquist E.A."/>
            <person name="Lucas S."/>
            <person name="Salamov A.A."/>
            <person name="Bradshaw R.E."/>
            <person name="Ciuffetti L."/>
            <person name="Hamelin R.C."/>
            <person name="Kema G.H.J."/>
            <person name="Lawrence C."/>
            <person name="Scott J.A."/>
            <person name="Spatafora J.W."/>
            <person name="Turgeon B.G."/>
            <person name="de Wit P.J.G.M."/>
            <person name="Zhong S."/>
            <person name="Goodwin S.B."/>
            <person name="Grigoriev I.V."/>
        </authorList>
    </citation>
    <scope>NUCLEOTIDE SEQUENCE [LARGE SCALE GENOMIC DNA]</scope>
    <source>
        <strain evidence="1 2">UAMH 10762</strain>
    </source>
</reference>
<name>M2N6V7_BAUPA</name>
<dbReference type="Proteomes" id="UP000011761">
    <property type="component" value="Unassembled WGS sequence"/>
</dbReference>
<dbReference type="EMBL" id="KB445551">
    <property type="protein sequence ID" value="EMC99838.1"/>
    <property type="molecule type" value="Genomic_DNA"/>
</dbReference>
<organism evidence="1 2">
    <name type="scientific">Baudoinia panamericana (strain UAMH 10762)</name>
    <name type="common">Angels' share fungus</name>
    <name type="synonym">Baudoinia compniacensis (strain UAMH 10762)</name>
    <dbReference type="NCBI Taxonomy" id="717646"/>
    <lineage>
        <taxon>Eukaryota</taxon>
        <taxon>Fungi</taxon>
        <taxon>Dikarya</taxon>
        <taxon>Ascomycota</taxon>
        <taxon>Pezizomycotina</taxon>
        <taxon>Dothideomycetes</taxon>
        <taxon>Dothideomycetidae</taxon>
        <taxon>Mycosphaerellales</taxon>
        <taxon>Teratosphaeriaceae</taxon>
        <taxon>Baudoinia</taxon>
    </lineage>
</organism>
<dbReference type="AlphaFoldDB" id="M2N6V7"/>